<dbReference type="InterPro" id="IPR040921">
    <property type="entry name" value="Peptidase_S66C"/>
</dbReference>
<dbReference type="PANTHER" id="PTHR30237">
    <property type="entry name" value="MURAMOYLTETRAPEPTIDE CARBOXYPEPTIDASE"/>
    <property type="match status" value="1"/>
</dbReference>
<sequence>MSRQIQYPKALQPGDVIGITAPSSGVEPSLHSMLHEARQSMERAGFHVVEGETIWKNFKCVSAPRTQRAEELQQFLVRPDIHAIIPPWGGEFLMDILPLLDWEMLKEQQPKWVLGYSDISTFTLVYTLLTGHATAHGPNYIDLRSNPLDETSARWLDVLRTEPHQTVEQQTSTFYQSAWNFDLPGLQLDTPTKWKILGQEQNPTAEAKVSGRLLGGCLDTLSILVGTRYAPVAEFSEKYCHDSGILWYLESCDFDAAGMYRSLWQMKECGWFEHAKGILFGRPNNYRDTGDFGMQDALHAVFDELGIPVIYDIDCGHVPPQMTFVNGAYADVFAASGHGQMRMSFI</sequence>
<gene>
    <name evidence="6" type="ORF">BVG16_18425</name>
</gene>
<dbReference type="Pfam" id="PF17676">
    <property type="entry name" value="Peptidase_S66C"/>
    <property type="match status" value="1"/>
</dbReference>
<dbReference type="Gene3D" id="3.40.50.10740">
    <property type="entry name" value="Class I glutamine amidotransferase-like"/>
    <property type="match status" value="1"/>
</dbReference>
<organism evidence="6 7">
    <name type="scientific">Paenibacillus selenitireducens</name>
    <dbReference type="NCBI Taxonomy" id="1324314"/>
    <lineage>
        <taxon>Bacteria</taxon>
        <taxon>Bacillati</taxon>
        <taxon>Bacillota</taxon>
        <taxon>Bacilli</taxon>
        <taxon>Bacillales</taxon>
        <taxon>Paenibacillaceae</taxon>
        <taxon>Paenibacillus</taxon>
    </lineage>
</organism>
<dbReference type="SUPFAM" id="SSF141986">
    <property type="entry name" value="LD-carboxypeptidase A C-terminal domain-like"/>
    <property type="match status" value="1"/>
</dbReference>
<dbReference type="EMBL" id="MSZX01000007">
    <property type="protein sequence ID" value="OPA76184.1"/>
    <property type="molecule type" value="Genomic_DNA"/>
</dbReference>
<dbReference type="OrthoDB" id="9807329at2"/>
<evidence type="ECO:0000256" key="3">
    <source>
        <dbReference type="PIRSR" id="PIRSR028757-1"/>
    </source>
</evidence>
<feature type="domain" description="LD-carboxypeptidase N-terminal" evidence="4">
    <location>
        <begin position="17"/>
        <end position="137"/>
    </location>
</feature>
<evidence type="ECO:0000259" key="5">
    <source>
        <dbReference type="Pfam" id="PF17676"/>
    </source>
</evidence>
<dbReference type="Gene3D" id="3.50.30.60">
    <property type="entry name" value="LD-carboxypeptidase A C-terminal domain-like"/>
    <property type="match status" value="1"/>
</dbReference>
<feature type="active site" description="Nucleophile" evidence="3">
    <location>
        <position position="117"/>
    </location>
</feature>
<dbReference type="InterPro" id="IPR029062">
    <property type="entry name" value="Class_I_gatase-like"/>
</dbReference>
<feature type="active site" description="Charge relay system" evidence="3">
    <location>
        <position position="317"/>
    </location>
</feature>
<evidence type="ECO:0000256" key="1">
    <source>
        <dbReference type="ARBA" id="ARBA00010233"/>
    </source>
</evidence>
<dbReference type="AlphaFoldDB" id="A0A1T2X8I9"/>
<dbReference type="Proteomes" id="UP000190188">
    <property type="component" value="Unassembled WGS sequence"/>
</dbReference>
<evidence type="ECO:0000313" key="6">
    <source>
        <dbReference type="EMBL" id="OPA76184.1"/>
    </source>
</evidence>
<feature type="active site" description="Charge relay system" evidence="3">
    <location>
        <position position="250"/>
    </location>
</feature>
<keyword evidence="2" id="KW-0378">Hydrolase</keyword>
<reference evidence="6 7" key="1">
    <citation type="submission" date="2017-01" db="EMBL/GenBank/DDBJ databases">
        <title>Genome analysis of Paenibacillus selenitrireducens ES3-24.</title>
        <authorList>
            <person name="Xu D."/>
            <person name="Yao R."/>
            <person name="Zheng S."/>
        </authorList>
    </citation>
    <scope>NUCLEOTIDE SEQUENCE [LARGE SCALE GENOMIC DNA]</scope>
    <source>
        <strain evidence="6 7">ES3-24</strain>
    </source>
</reference>
<dbReference type="STRING" id="1324314.BVG16_18425"/>
<dbReference type="InterPro" id="IPR027461">
    <property type="entry name" value="Carboxypeptidase_A_C_sf"/>
</dbReference>
<dbReference type="RefSeq" id="WP_078500400.1">
    <property type="nucleotide sequence ID" value="NZ_MSZX01000007.1"/>
</dbReference>
<keyword evidence="7" id="KW-1185">Reference proteome</keyword>
<dbReference type="SUPFAM" id="SSF52317">
    <property type="entry name" value="Class I glutamine amidotransferase-like"/>
    <property type="match status" value="1"/>
</dbReference>
<comment type="caution">
    <text evidence="6">The sequence shown here is derived from an EMBL/GenBank/DDBJ whole genome shotgun (WGS) entry which is preliminary data.</text>
</comment>
<evidence type="ECO:0000256" key="2">
    <source>
        <dbReference type="ARBA" id="ARBA00022801"/>
    </source>
</evidence>
<dbReference type="Pfam" id="PF02016">
    <property type="entry name" value="Peptidase_S66"/>
    <property type="match status" value="1"/>
</dbReference>
<dbReference type="InterPro" id="IPR003507">
    <property type="entry name" value="S66_fam"/>
</dbReference>
<name>A0A1T2X8I9_9BACL</name>
<dbReference type="InterPro" id="IPR027478">
    <property type="entry name" value="LdcA_N"/>
</dbReference>
<proteinExistence type="inferred from homology"/>
<dbReference type="InterPro" id="IPR040449">
    <property type="entry name" value="Peptidase_S66_N"/>
</dbReference>
<comment type="similarity">
    <text evidence="1">Belongs to the peptidase S66 family.</text>
</comment>
<feature type="domain" description="LD-carboxypeptidase C-terminal" evidence="5">
    <location>
        <begin position="210"/>
        <end position="331"/>
    </location>
</feature>
<dbReference type="PIRSF" id="PIRSF028757">
    <property type="entry name" value="LD-carboxypeptidase"/>
    <property type="match status" value="1"/>
</dbReference>
<dbReference type="PANTHER" id="PTHR30237:SF5">
    <property type="entry name" value="CARBOXYPEPTIDASE VC_A0337-RELATED"/>
    <property type="match status" value="1"/>
</dbReference>
<keyword evidence="6" id="KW-0121">Carboxypeptidase</keyword>
<dbReference type="CDD" id="cd07062">
    <property type="entry name" value="Peptidase_S66_mccF_like"/>
    <property type="match status" value="1"/>
</dbReference>
<dbReference type="GO" id="GO:0004180">
    <property type="term" value="F:carboxypeptidase activity"/>
    <property type="evidence" value="ECO:0007669"/>
    <property type="project" value="UniProtKB-KW"/>
</dbReference>
<evidence type="ECO:0000313" key="7">
    <source>
        <dbReference type="Proteomes" id="UP000190188"/>
    </source>
</evidence>
<keyword evidence="6" id="KW-0645">Protease</keyword>
<protein>
    <submittedName>
        <fullName evidence="6">LD-carboxypeptidase</fullName>
    </submittedName>
</protein>
<accession>A0A1T2X8I9</accession>
<evidence type="ECO:0000259" key="4">
    <source>
        <dbReference type="Pfam" id="PF02016"/>
    </source>
</evidence>